<organism evidence="1 2">
    <name type="scientific">Phytophthora nicotianae P10297</name>
    <dbReference type="NCBI Taxonomy" id="1317064"/>
    <lineage>
        <taxon>Eukaryota</taxon>
        <taxon>Sar</taxon>
        <taxon>Stramenopiles</taxon>
        <taxon>Oomycota</taxon>
        <taxon>Peronosporomycetes</taxon>
        <taxon>Peronosporales</taxon>
        <taxon>Peronosporaceae</taxon>
        <taxon>Phytophthora</taxon>
    </lineage>
</organism>
<protein>
    <submittedName>
        <fullName evidence="1">Uncharacterized protein</fullName>
    </submittedName>
</protein>
<dbReference type="EMBL" id="ANIY01003013">
    <property type="protein sequence ID" value="ETP37608.1"/>
    <property type="molecule type" value="Genomic_DNA"/>
</dbReference>
<evidence type="ECO:0000313" key="2">
    <source>
        <dbReference type="Proteomes" id="UP000018948"/>
    </source>
</evidence>
<dbReference type="AlphaFoldDB" id="W2YSH2"/>
<evidence type="ECO:0000313" key="1">
    <source>
        <dbReference type="EMBL" id="ETP37608.1"/>
    </source>
</evidence>
<dbReference type="Proteomes" id="UP000018948">
    <property type="component" value="Unassembled WGS sequence"/>
</dbReference>
<proteinExistence type="predicted"/>
<comment type="caution">
    <text evidence="1">The sequence shown here is derived from an EMBL/GenBank/DDBJ whole genome shotgun (WGS) entry which is preliminary data.</text>
</comment>
<accession>W2YSH2</accession>
<reference evidence="1 2" key="1">
    <citation type="submission" date="2013-11" db="EMBL/GenBank/DDBJ databases">
        <title>The Genome Sequence of Phytophthora parasitica P10297.</title>
        <authorList>
            <consortium name="The Broad Institute Genomics Platform"/>
            <person name="Russ C."/>
            <person name="Tyler B."/>
            <person name="Panabieres F."/>
            <person name="Shan W."/>
            <person name="Tripathy S."/>
            <person name="Grunwald N."/>
            <person name="Machado M."/>
            <person name="Johnson C.S."/>
            <person name="Walker B."/>
            <person name="Young S.K."/>
            <person name="Zeng Q."/>
            <person name="Gargeya S."/>
            <person name="Fitzgerald M."/>
            <person name="Haas B."/>
            <person name="Abouelleil A."/>
            <person name="Allen A.W."/>
            <person name="Alvarado L."/>
            <person name="Arachchi H.M."/>
            <person name="Berlin A.M."/>
            <person name="Chapman S.B."/>
            <person name="Gainer-Dewar J."/>
            <person name="Goldberg J."/>
            <person name="Griggs A."/>
            <person name="Gujja S."/>
            <person name="Hansen M."/>
            <person name="Howarth C."/>
            <person name="Imamovic A."/>
            <person name="Ireland A."/>
            <person name="Larimer J."/>
            <person name="McCowan C."/>
            <person name="Murphy C."/>
            <person name="Pearson M."/>
            <person name="Poon T.W."/>
            <person name="Priest M."/>
            <person name="Roberts A."/>
            <person name="Saif S."/>
            <person name="Shea T."/>
            <person name="Sisk P."/>
            <person name="Sykes S."/>
            <person name="Wortman J."/>
            <person name="Nusbaum C."/>
            <person name="Birren B."/>
        </authorList>
    </citation>
    <scope>NUCLEOTIDE SEQUENCE [LARGE SCALE GENOMIC DNA]</scope>
    <source>
        <strain evidence="1 2">P10297</strain>
    </source>
</reference>
<name>W2YSH2_PHYNI</name>
<gene>
    <name evidence="1" type="ORF">F442_14588</name>
</gene>
<sequence length="124" mass="13970">MNEIIQRGLYVIRHGASSDASRVIEFIKGYVAVLARSEWKQLYKAPDNQSLECLEIAGRSRCVLHADQTKELNLALSKDWRGVYPMSIAHTWTVESGADPFPHRDFPIGDGTVFANHINCPEKD</sequence>